<gene>
    <name evidence="1" type="ORF">F5147DRAFT_658383</name>
</gene>
<accession>A0A9P7JMV7</accession>
<protein>
    <submittedName>
        <fullName evidence="1">Uncharacterized protein</fullName>
    </submittedName>
</protein>
<dbReference type="EMBL" id="JABBWM010000110">
    <property type="protein sequence ID" value="KAG2089634.1"/>
    <property type="molecule type" value="Genomic_DNA"/>
</dbReference>
<name>A0A9P7JMV7_9AGAM</name>
<dbReference type="Proteomes" id="UP000823399">
    <property type="component" value="Unassembled WGS sequence"/>
</dbReference>
<evidence type="ECO:0000313" key="2">
    <source>
        <dbReference type="Proteomes" id="UP000823399"/>
    </source>
</evidence>
<keyword evidence="2" id="KW-1185">Reference proteome</keyword>
<reference evidence="1" key="1">
    <citation type="journal article" date="2020" name="New Phytol.">
        <title>Comparative genomics reveals dynamic genome evolution in host specialist ectomycorrhizal fungi.</title>
        <authorList>
            <person name="Lofgren L.A."/>
            <person name="Nguyen N.H."/>
            <person name="Vilgalys R."/>
            <person name="Ruytinx J."/>
            <person name="Liao H.L."/>
            <person name="Branco S."/>
            <person name="Kuo A."/>
            <person name="LaButti K."/>
            <person name="Lipzen A."/>
            <person name="Andreopoulos W."/>
            <person name="Pangilinan J."/>
            <person name="Riley R."/>
            <person name="Hundley H."/>
            <person name="Na H."/>
            <person name="Barry K."/>
            <person name="Grigoriev I.V."/>
            <person name="Stajich J.E."/>
            <person name="Kennedy P.G."/>
        </authorList>
    </citation>
    <scope>NUCLEOTIDE SEQUENCE</scope>
    <source>
        <strain evidence="1">FC423</strain>
    </source>
</reference>
<dbReference type="GeneID" id="64696693"/>
<proteinExistence type="predicted"/>
<evidence type="ECO:0000313" key="1">
    <source>
        <dbReference type="EMBL" id="KAG2089634.1"/>
    </source>
</evidence>
<comment type="caution">
    <text evidence="1">The sequence shown here is derived from an EMBL/GenBank/DDBJ whole genome shotgun (WGS) entry which is preliminary data.</text>
</comment>
<dbReference type="AlphaFoldDB" id="A0A9P7JMV7"/>
<organism evidence="1 2">
    <name type="scientific">Suillus discolor</name>
    <dbReference type="NCBI Taxonomy" id="1912936"/>
    <lineage>
        <taxon>Eukaryota</taxon>
        <taxon>Fungi</taxon>
        <taxon>Dikarya</taxon>
        <taxon>Basidiomycota</taxon>
        <taxon>Agaricomycotina</taxon>
        <taxon>Agaricomycetes</taxon>
        <taxon>Agaricomycetidae</taxon>
        <taxon>Boletales</taxon>
        <taxon>Suillineae</taxon>
        <taxon>Suillaceae</taxon>
        <taxon>Suillus</taxon>
    </lineage>
</organism>
<dbReference type="RefSeq" id="XP_041285973.1">
    <property type="nucleotide sequence ID" value="XM_041434434.1"/>
</dbReference>
<sequence length="150" mass="16736">MSPCVTISLFPYGNPIHTAVAVKYALLIVKCLRYDRLLQSTALFVLSDLSSSLDWAVMVANEVPAATRLTFVSLTSCDASYRVENLTQSTHLRQLEEKHEMLNLIESSIFPDLRSQSFHSGKQLTLVTHHHEGDHAIKAPDGTTLEHFLS</sequence>